<proteinExistence type="inferred from homology"/>
<dbReference type="STRING" id="28042.GU90_02160"/>
<evidence type="ECO:0000256" key="3">
    <source>
        <dbReference type="ARBA" id="ARBA00023125"/>
    </source>
</evidence>
<feature type="domain" description="LysR substrate-binding" evidence="5">
    <location>
        <begin position="43"/>
        <end position="153"/>
    </location>
</feature>
<protein>
    <recommendedName>
        <fullName evidence="5">LysR substrate-binding domain-containing protein</fullName>
    </recommendedName>
</protein>
<evidence type="ECO:0000256" key="2">
    <source>
        <dbReference type="ARBA" id="ARBA00023015"/>
    </source>
</evidence>
<sequence>MQLLRRTTRRVPLIPRRRGFLAGGPQTLKSAKAARRITGQAAAGQAGVIRLGFSAQTSYQVMHLLVRKFRQRFPLVRFEVLSPLSGGELSDRTSQHEVDVGLLRLPVSAPGLHVRELESHPLVAALPADHPWAGRAVVELPEPQGEGFICSRPVAARW</sequence>
<dbReference type="EMBL" id="JNVU01000009">
    <property type="protein sequence ID" value="KEI45724.1"/>
    <property type="molecule type" value="Genomic_DNA"/>
</dbReference>
<organism evidence="6 7">
    <name type="scientific">Saccharopolyspora rectivirgula</name>
    <dbReference type="NCBI Taxonomy" id="28042"/>
    <lineage>
        <taxon>Bacteria</taxon>
        <taxon>Bacillati</taxon>
        <taxon>Actinomycetota</taxon>
        <taxon>Actinomycetes</taxon>
        <taxon>Pseudonocardiales</taxon>
        <taxon>Pseudonocardiaceae</taxon>
        <taxon>Saccharopolyspora</taxon>
    </lineage>
</organism>
<dbReference type="InterPro" id="IPR005119">
    <property type="entry name" value="LysR_subst-bd"/>
</dbReference>
<dbReference type="GO" id="GO:0003700">
    <property type="term" value="F:DNA-binding transcription factor activity"/>
    <property type="evidence" value="ECO:0007669"/>
    <property type="project" value="TreeGrafter"/>
</dbReference>
<name>A0A073BD94_9PSEU</name>
<evidence type="ECO:0000256" key="1">
    <source>
        <dbReference type="ARBA" id="ARBA00009437"/>
    </source>
</evidence>
<dbReference type="PANTHER" id="PTHR30346">
    <property type="entry name" value="TRANSCRIPTIONAL DUAL REGULATOR HCAR-RELATED"/>
    <property type="match status" value="1"/>
</dbReference>
<dbReference type="GO" id="GO:0032993">
    <property type="term" value="C:protein-DNA complex"/>
    <property type="evidence" value="ECO:0007669"/>
    <property type="project" value="TreeGrafter"/>
</dbReference>
<dbReference type="Proteomes" id="UP000031419">
    <property type="component" value="Unassembled WGS sequence"/>
</dbReference>
<gene>
    <name evidence="6" type="ORF">GU90_02160</name>
</gene>
<evidence type="ECO:0000259" key="5">
    <source>
        <dbReference type="Pfam" id="PF03466"/>
    </source>
</evidence>
<accession>A0A073BD94</accession>
<keyword evidence="4" id="KW-0804">Transcription</keyword>
<comment type="similarity">
    <text evidence="1">Belongs to the LysR transcriptional regulatory family.</text>
</comment>
<comment type="caution">
    <text evidence="6">The sequence shown here is derived from an EMBL/GenBank/DDBJ whole genome shotgun (WGS) entry which is preliminary data.</text>
</comment>
<evidence type="ECO:0000313" key="7">
    <source>
        <dbReference type="Proteomes" id="UP000031419"/>
    </source>
</evidence>
<evidence type="ECO:0000313" key="6">
    <source>
        <dbReference type="EMBL" id="KEI45724.1"/>
    </source>
</evidence>
<reference evidence="6 7" key="1">
    <citation type="submission" date="2014-06" db="EMBL/GenBank/DDBJ databases">
        <title>Saccharopolyspora rectivirgula DSM-43113 Genome sequencing.</title>
        <authorList>
            <person name="Barrera C."/>
            <person name="Millon L."/>
            <person name="Rognon B."/>
            <person name="Zaugg C."/>
            <person name="Monod M."/>
        </authorList>
    </citation>
    <scope>NUCLEOTIDE SEQUENCE [LARGE SCALE GENOMIC DNA]</scope>
    <source>
        <strain evidence="6 7">DSM 43113</strain>
    </source>
</reference>
<dbReference type="RefSeq" id="WP_029721541.1">
    <property type="nucleotide sequence ID" value="NZ_JAJUIW010000002.1"/>
</dbReference>
<dbReference type="eggNOG" id="COG0583">
    <property type="taxonomic scope" value="Bacteria"/>
</dbReference>
<keyword evidence="7" id="KW-1185">Reference proteome</keyword>
<dbReference type="Gene3D" id="3.40.190.10">
    <property type="entry name" value="Periplasmic binding protein-like II"/>
    <property type="match status" value="2"/>
</dbReference>
<evidence type="ECO:0000256" key="4">
    <source>
        <dbReference type="ARBA" id="ARBA00023163"/>
    </source>
</evidence>
<keyword evidence="2" id="KW-0805">Transcription regulation</keyword>
<dbReference type="PANTHER" id="PTHR30346:SF0">
    <property type="entry name" value="HCA OPERON TRANSCRIPTIONAL ACTIVATOR HCAR"/>
    <property type="match status" value="1"/>
</dbReference>
<dbReference type="SUPFAM" id="SSF53850">
    <property type="entry name" value="Periplasmic binding protein-like II"/>
    <property type="match status" value="1"/>
</dbReference>
<keyword evidence="3" id="KW-0238">DNA-binding</keyword>
<dbReference type="AlphaFoldDB" id="A0A073BD94"/>
<dbReference type="Pfam" id="PF03466">
    <property type="entry name" value="LysR_substrate"/>
    <property type="match status" value="1"/>
</dbReference>
<dbReference type="GO" id="GO:0003677">
    <property type="term" value="F:DNA binding"/>
    <property type="evidence" value="ECO:0007669"/>
    <property type="project" value="UniProtKB-KW"/>
</dbReference>